<dbReference type="AlphaFoldDB" id="A0A9D1GT63"/>
<accession>A0A9D1GT63</accession>
<dbReference type="Proteomes" id="UP000886758">
    <property type="component" value="Unassembled WGS sequence"/>
</dbReference>
<evidence type="ECO:0000313" key="2">
    <source>
        <dbReference type="Proteomes" id="UP000886758"/>
    </source>
</evidence>
<protein>
    <submittedName>
        <fullName evidence="1">GerW family sporulation protein</fullName>
    </submittedName>
</protein>
<dbReference type="PANTHER" id="PTHR39162">
    <property type="entry name" value="GLL3345 PROTEIN"/>
    <property type="match status" value="1"/>
</dbReference>
<reference evidence="1" key="1">
    <citation type="submission" date="2020-10" db="EMBL/GenBank/DDBJ databases">
        <authorList>
            <person name="Gilroy R."/>
        </authorList>
    </citation>
    <scope>NUCLEOTIDE SEQUENCE</scope>
    <source>
        <strain evidence="1">ChiW17-6978</strain>
    </source>
</reference>
<reference evidence="1" key="2">
    <citation type="journal article" date="2021" name="PeerJ">
        <title>Extensive microbial diversity within the chicken gut microbiome revealed by metagenomics and culture.</title>
        <authorList>
            <person name="Gilroy R."/>
            <person name="Ravi A."/>
            <person name="Getino M."/>
            <person name="Pursley I."/>
            <person name="Horton D.L."/>
            <person name="Alikhan N.F."/>
            <person name="Baker D."/>
            <person name="Gharbi K."/>
            <person name="Hall N."/>
            <person name="Watson M."/>
            <person name="Adriaenssens E.M."/>
            <person name="Foster-Nyarko E."/>
            <person name="Jarju S."/>
            <person name="Secka A."/>
            <person name="Antonio M."/>
            <person name="Oren A."/>
            <person name="Chaudhuri R.R."/>
            <person name="La Ragione R."/>
            <person name="Hildebrand F."/>
            <person name="Pallen M.J."/>
        </authorList>
    </citation>
    <scope>NUCLEOTIDE SEQUENCE</scope>
    <source>
        <strain evidence="1">ChiW17-6978</strain>
    </source>
</reference>
<comment type="caution">
    <text evidence="1">The sequence shown here is derived from an EMBL/GenBank/DDBJ whole genome shotgun (WGS) entry which is preliminary data.</text>
</comment>
<sequence length="127" mass="13652">MAHNITDLLQVSMNSIKEMIDANTIIGTPLHQEGTIIIPVSRVHLGFVSGGSDIKSNTLKDEALFGGGTGGGVSIVPIAFLVVQNQEVRLLSIQEETHLAEKIIDLIPKGIEKAKDLFNNNAPIEKI</sequence>
<proteinExistence type="predicted"/>
<dbReference type="PIRSF" id="PIRSF021377">
    <property type="entry name" value="YtfJ"/>
    <property type="match status" value="1"/>
</dbReference>
<dbReference type="NCBIfam" id="TIGR02874">
    <property type="entry name" value="spore_ytfJ"/>
    <property type="match status" value="1"/>
</dbReference>
<name>A0A9D1GT63_9MOLU</name>
<evidence type="ECO:0000313" key="1">
    <source>
        <dbReference type="EMBL" id="HIT50291.1"/>
    </source>
</evidence>
<organism evidence="1 2">
    <name type="scientific">Candidatus Pelethenecus faecipullorum</name>
    <dbReference type="NCBI Taxonomy" id="2840900"/>
    <lineage>
        <taxon>Bacteria</taxon>
        <taxon>Bacillati</taxon>
        <taxon>Mycoplasmatota</taxon>
        <taxon>Mollicutes</taxon>
        <taxon>Candidatus Pelethenecus</taxon>
    </lineage>
</organism>
<gene>
    <name evidence="1" type="primary">ytfJ</name>
    <name evidence="1" type="ORF">IAD46_04615</name>
</gene>
<dbReference type="EMBL" id="DVLF01000145">
    <property type="protein sequence ID" value="HIT50291.1"/>
    <property type="molecule type" value="Genomic_DNA"/>
</dbReference>
<dbReference type="PANTHER" id="PTHR39162:SF1">
    <property type="entry name" value="SPORULATION PROTEIN YTFJ"/>
    <property type="match status" value="1"/>
</dbReference>
<dbReference type="InterPro" id="IPR014229">
    <property type="entry name" value="Spore_YtfJ"/>
</dbReference>
<dbReference type="Pfam" id="PF09579">
    <property type="entry name" value="Spore_YtfJ"/>
    <property type="match status" value="1"/>
</dbReference>